<evidence type="ECO:0008006" key="3">
    <source>
        <dbReference type="Google" id="ProtNLM"/>
    </source>
</evidence>
<dbReference type="AlphaFoldDB" id="A0ABD0K307"/>
<proteinExistence type="predicted"/>
<protein>
    <recommendedName>
        <fullName evidence="3">TRAF-type domain-containing protein</fullName>
    </recommendedName>
</protein>
<evidence type="ECO:0000313" key="2">
    <source>
        <dbReference type="Proteomes" id="UP001519460"/>
    </source>
</evidence>
<sequence>MSNHLTCCPHHFQQRSWATKHNKRCPYDCHVKSFDVLSTPLSAEILGHQTQQALSLQLSCQMAHAAINLRIKLPIKRLQHFLQNCSDIQDKCQAAFPGRGASSATSLDQAFWARE</sequence>
<dbReference type="EMBL" id="JACVVK020000265">
    <property type="protein sequence ID" value="KAK7481240.1"/>
    <property type="molecule type" value="Genomic_DNA"/>
</dbReference>
<comment type="caution">
    <text evidence="1">The sequence shown here is derived from an EMBL/GenBank/DDBJ whole genome shotgun (WGS) entry which is preliminary data.</text>
</comment>
<reference evidence="1 2" key="1">
    <citation type="journal article" date="2023" name="Sci. Data">
        <title>Genome assembly of the Korean intertidal mud-creeper Batillaria attramentaria.</title>
        <authorList>
            <person name="Patra A.K."/>
            <person name="Ho P.T."/>
            <person name="Jun S."/>
            <person name="Lee S.J."/>
            <person name="Kim Y."/>
            <person name="Won Y.J."/>
        </authorList>
    </citation>
    <scope>NUCLEOTIDE SEQUENCE [LARGE SCALE GENOMIC DNA]</scope>
    <source>
        <strain evidence="1">Wonlab-2016</strain>
    </source>
</reference>
<evidence type="ECO:0000313" key="1">
    <source>
        <dbReference type="EMBL" id="KAK7481240.1"/>
    </source>
</evidence>
<gene>
    <name evidence="1" type="ORF">BaRGS_00027500</name>
</gene>
<organism evidence="1 2">
    <name type="scientific">Batillaria attramentaria</name>
    <dbReference type="NCBI Taxonomy" id="370345"/>
    <lineage>
        <taxon>Eukaryota</taxon>
        <taxon>Metazoa</taxon>
        <taxon>Spiralia</taxon>
        <taxon>Lophotrochozoa</taxon>
        <taxon>Mollusca</taxon>
        <taxon>Gastropoda</taxon>
        <taxon>Caenogastropoda</taxon>
        <taxon>Sorbeoconcha</taxon>
        <taxon>Cerithioidea</taxon>
        <taxon>Batillariidae</taxon>
        <taxon>Batillaria</taxon>
    </lineage>
</organism>
<dbReference type="Proteomes" id="UP001519460">
    <property type="component" value="Unassembled WGS sequence"/>
</dbReference>
<name>A0ABD0K307_9CAEN</name>
<keyword evidence="2" id="KW-1185">Reference proteome</keyword>
<accession>A0ABD0K307</accession>